<feature type="compositionally biased region" description="Basic and acidic residues" evidence="1">
    <location>
        <begin position="101"/>
        <end position="117"/>
    </location>
</feature>
<feature type="non-terminal residue" evidence="2">
    <location>
        <position position="1"/>
    </location>
</feature>
<organism evidence="2">
    <name type="scientific">uncultured Solirubrobacterales bacterium</name>
    <dbReference type="NCBI Taxonomy" id="768556"/>
    <lineage>
        <taxon>Bacteria</taxon>
        <taxon>Bacillati</taxon>
        <taxon>Actinomycetota</taxon>
        <taxon>Thermoleophilia</taxon>
        <taxon>Solirubrobacterales</taxon>
        <taxon>environmental samples</taxon>
    </lineage>
</organism>
<feature type="compositionally biased region" description="Basic residues" evidence="1">
    <location>
        <begin position="31"/>
        <end position="71"/>
    </location>
</feature>
<dbReference type="AlphaFoldDB" id="A0A6J4SZ32"/>
<accession>A0A6J4SZ32</accession>
<feature type="compositionally biased region" description="Basic and acidic residues" evidence="1">
    <location>
        <begin position="188"/>
        <end position="201"/>
    </location>
</feature>
<sequence length="268" mass="28869">PAAAHRAPGHLGGAGPRRAPARGAGRDHAPRGLRAHRGQAARGHPGRGRQGPRARGAPRGRRPRGLPRRGHTPACRASRAPREHGQPRHRLGPARLPRARPGPDRLSHRVPDRDARHRPAARGLRGLRAVARRDPHPADGFAGGRPPRRDRGLCPVQAPGAWPAVRGTGRAGLRGHGRRRERPRRGHGREPRQGEEADQRPRRLGRRARPSGPTPPALARPGARVHPRGRGRRGHARCAAAAQARARRHGAPEDGARAQARAPGRLGL</sequence>
<protein>
    <submittedName>
        <fullName evidence="2">GTP-binding protein TypA/BipA</fullName>
    </submittedName>
</protein>
<dbReference type="EMBL" id="CADCVV010000141">
    <property type="protein sequence ID" value="CAA9508948.1"/>
    <property type="molecule type" value="Genomic_DNA"/>
</dbReference>
<reference evidence="2" key="1">
    <citation type="submission" date="2020-02" db="EMBL/GenBank/DDBJ databases">
        <authorList>
            <person name="Meier V. D."/>
        </authorList>
    </citation>
    <scope>NUCLEOTIDE SEQUENCE</scope>
    <source>
        <strain evidence="2">AVDCRST_MAG17</strain>
    </source>
</reference>
<feature type="compositionally biased region" description="Basic residues" evidence="1">
    <location>
        <begin position="173"/>
        <end position="187"/>
    </location>
</feature>
<name>A0A6J4SZ32_9ACTN</name>
<feature type="compositionally biased region" description="Basic residues" evidence="1">
    <location>
        <begin position="223"/>
        <end position="236"/>
    </location>
</feature>
<feature type="non-terminal residue" evidence="2">
    <location>
        <position position="268"/>
    </location>
</feature>
<evidence type="ECO:0000256" key="1">
    <source>
        <dbReference type="SAM" id="MobiDB-lite"/>
    </source>
</evidence>
<gene>
    <name evidence="2" type="ORF">AVDCRST_MAG17-1799</name>
</gene>
<feature type="region of interest" description="Disordered" evidence="1">
    <location>
        <begin position="1"/>
        <end position="268"/>
    </location>
</feature>
<proteinExistence type="predicted"/>
<evidence type="ECO:0000313" key="2">
    <source>
        <dbReference type="EMBL" id="CAA9508948.1"/>
    </source>
</evidence>